<evidence type="ECO:0000256" key="3">
    <source>
        <dbReference type="ARBA" id="ARBA00013208"/>
    </source>
</evidence>
<feature type="active site" evidence="6">
    <location>
        <position position="52"/>
    </location>
</feature>
<keyword evidence="7" id="KW-0812">Transmembrane</keyword>
<dbReference type="PROSITE" id="PS00760">
    <property type="entry name" value="SPASE_I_2"/>
    <property type="match status" value="1"/>
</dbReference>
<protein>
    <recommendedName>
        <fullName evidence="4 7">Signal peptidase I</fullName>
        <ecNumber evidence="3 7">3.4.21.89</ecNumber>
    </recommendedName>
</protein>
<dbReference type="GO" id="GO:0006465">
    <property type="term" value="P:signal peptide processing"/>
    <property type="evidence" value="ECO:0007669"/>
    <property type="project" value="InterPro"/>
</dbReference>
<dbReference type="GO" id="GO:0016020">
    <property type="term" value="C:membrane"/>
    <property type="evidence" value="ECO:0007669"/>
    <property type="project" value="UniProtKB-SubCell"/>
</dbReference>
<dbReference type="GO" id="GO:0009003">
    <property type="term" value="F:signal peptidase activity"/>
    <property type="evidence" value="ECO:0007669"/>
    <property type="project" value="UniProtKB-EC"/>
</dbReference>
<dbReference type="PANTHER" id="PTHR43390">
    <property type="entry name" value="SIGNAL PEPTIDASE I"/>
    <property type="match status" value="1"/>
</dbReference>
<dbReference type="Proteomes" id="UP000199569">
    <property type="component" value="Unassembled WGS sequence"/>
</dbReference>
<dbReference type="InterPro" id="IPR000223">
    <property type="entry name" value="Pept_S26A_signal_pept_1"/>
</dbReference>
<evidence type="ECO:0000256" key="4">
    <source>
        <dbReference type="ARBA" id="ARBA00019232"/>
    </source>
</evidence>
<evidence type="ECO:0000313" key="10">
    <source>
        <dbReference type="Proteomes" id="UP000199569"/>
    </source>
</evidence>
<name>A0A1G5J925_9HYPH</name>
<dbReference type="PANTHER" id="PTHR43390:SF1">
    <property type="entry name" value="CHLOROPLAST PROCESSING PEPTIDASE"/>
    <property type="match status" value="1"/>
</dbReference>
<reference evidence="9 10" key="1">
    <citation type="submission" date="2016-10" db="EMBL/GenBank/DDBJ databases">
        <authorList>
            <person name="de Groot N.N."/>
        </authorList>
    </citation>
    <scope>NUCLEOTIDE SEQUENCE [LARGE SCALE GENOMIC DNA]</scope>
    <source>
        <strain evidence="9 10">CGMCC 1.7666</strain>
    </source>
</reference>
<evidence type="ECO:0000313" key="9">
    <source>
        <dbReference type="EMBL" id="SCY84832.1"/>
    </source>
</evidence>
<keyword evidence="7" id="KW-0472">Membrane</keyword>
<evidence type="ECO:0000256" key="5">
    <source>
        <dbReference type="ARBA" id="ARBA00022801"/>
    </source>
</evidence>
<keyword evidence="7" id="KW-1133">Transmembrane helix</keyword>
<comment type="subcellular location">
    <subcellularLocation>
        <location evidence="7">Membrane</location>
        <topology evidence="7">Single-pass type II membrane protein</topology>
    </subcellularLocation>
</comment>
<evidence type="ECO:0000259" key="8">
    <source>
        <dbReference type="Pfam" id="PF10502"/>
    </source>
</evidence>
<keyword evidence="10" id="KW-1185">Reference proteome</keyword>
<dbReference type="STRING" id="549386.SAMN02927923_02583"/>
<keyword evidence="5 7" id="KW-0378">Hydrolase</keyword>
<dbReference type="EC" id="3.4.21.89" evidence="3 7"/>
<feature type="transmembrane region" description="Helical" evidence="7">
    <location>
        <begin position="21"/>
        <end position="42"/>
    </location>
</feature>
<dbReference type="GO" id="GO:0004252">
    <property type="term" value="F:serine-type endopeptidase activity"/>
    <property type="evidence" value="ECO:0007669"/>
    <property type="project" value="InterPro"/>
</dbReference>
<dbReference type="CDD" id="cd06530">
    <property type="entry name" value="S26_SPase_I"/>
    <property type="match status" value="1"/>
</dbReference>
<gene>
    <name evidence="9" type="ORF">SAMN02927923_02583</name>
</gene>
<dbReference type="SUPFAM" id="SSF51306">
    <property type="entry name" value="LexA/Signal peptidase"/>
    <property type="match status" value="1"/>
</dbReference>
<feature type="active site" evidence="6">
    <location>
        <position position="113"/>
    </location>
</feature>
<evidence type="ECO:0000256" key="2">
    <source>
        <dbReference type="ARBA" id="ARBA00009370"/>
    </source>
</evidence>
<evidence type="ECO:0000256" key="7">
    <source>
        <dbReference type="RuleBase" id="RU362042"/>
    </source>
</evidence>
<dbReference type="Gene3D" id="2.10.109.10">
    <property type="entry name" value="Umud Fragment, subunit A"/>
    <property type="match status" value="1"/>
</dbReference>
<comment type="similarity">
    <text evidence="2 7">Belongs to the peptidase S26 family.</text>
</comment>
<dbReference type="Pfam" id="PF10502">
    <property type="entry name" value="Peptidase_S26"/>
    <property type="match status" value="1"/>
</dbReference>
<evidence type="ECO:0000256" key="1">
    <source>
        <dbReference type="ARBA" id="ARBA00000677"/>
    </source>
</evidence>
<keyword evidence="7" id="KW-0645">Protease</keyword>
<feature type="domain" description="Peptidase S26" evidence="8">
    <location>
        <begin position="22"/>
        <end position="231"/>
    </location>
</feature>
<proteinExistence type="inferred from homology"/>
<dbReference type="InterPro" id="IPR019758">
    <property type="entry name" value="Pept_S26A_signal_pept_1_CS"/>
</dbReference>
<organism evidence="9 10">
    <name type="scientific">Microvirga guangxiensis</name>
    <dbReference type="NCBI Taxonomy" id="549386"/>
    <lineage>
        <taxon>Bacteria</taxon>
        <taxon>Pseudomonadati</taxon>
        <taxon>Pseudomonadota</taxon>
        <taxon>Alphaproteobacteria</taxon>
        <taxon>Hyphomicrobiales</taxon>
        <taxon>Methylobacteriaceae</taxon>
        <taxon>Microvirga</taxon>
    </lineage>
</organism>
<dbReference type="AlphaFoldDB" id="A0A1G5J925"/>
<sequence length="259" mass="29714">MSDNAKQTMGSTVKKKEEEGLWETIKVIIQALLIAVVVRTVLFQPFNIPSGSLIPTLLIGDYLFVSKYAYGYSKHSMPFSPPLFSGRIFGSEPKRGDIAVFKLPKDNSTDYIKRVVGLPGDRIQVVGGVLHINGQPVQRERVEDYQTVDEYGRNTAVPRYKETFPDGSSHFVIELKGDRAYWDNTDVYTVKPGHYFMMGDNRDNSTDSRDDANVGQVPYENLVGRAEIIFFSIDEGASLWRFWEWPQRIRWNRMFERIK</sequence>
<comment type="catalytic activity">
    <reaction evidence="1 7">
        <text>Cleavage of hydrophobic, N-terminal signal or leader sequences from secreted and periplasmic proteins.</text>
        <dbReference type="EC" id="3.4.21.89"/>
    </reaction>
</comment>
<dbReference type="PROSITE" id="PS00761">
    <property type="entry name" value="SPASE_I_3"/>
    <property type="match status" value="1"/>
</dbReference>
<dbReference type="InterPro" id="IPR036286">
    <property type="entry name" value="LexA/Signal_pep-like_sf"/>
</dbReference>
<dbReference type="InterPro" id="IPR019533">
    <property type="entry name" value="Peptidase_S26"/>
</dbReference>
<dbReference type="EMBL" id="FMVJ01000006">
    <property type="protein sequence ID" value="SCY84832.1"/>
    <property type="molecule type" value="Genomic_DNA"/>
</dbReference>
<dbReference type="PRINTS" id="PR00727">
    <property type="entry name" value="LEADERPTASE"/>
</dbReference>
<dbReference type="NCBIfam" id="TIGR02227">
    <property type="entry name" value="sigpep_I_bact"/>
    <property type="match status" value="1"/>
</dbReference>
<evidence type="ECO:0000256" key="6">
    <source>
        <dbReference type="PIRSR" id="PIRSR600223-1"/>
    </source>
</evidence>
<dbReference type="InterPro" id="IPR019757">
    <property type="entry name" value="Pept_S26A_signal_pept_1_Lys-AS"/>
</dbReference>
<accession>A0A1G5J925</accession>